<accession>A0A9P6DSR2</accession>
<proteinExistence type="predicted"/>
<feature type="compositionally biased region" description="Polar residues" evidence="1">
    <location>
        <begin position="82"/>
        <end position="97"/>
    </location>
</feature>
<dbReference type="Proteomes" id="UP000886523">
    <property type="component" value="Unassembled WGS sequence"/>
</dbReference>
<evidence type="ECO:0000313" key="3">
    <source>
        <dbReference type="Proteomes" id="UP000886523"/>
    </source>
</evidence>
<gene>
    <name evidence="2" type="ORF">BS47DRAFT_1363206</name>
</gene>
<feature type="compositionally biased region" description="Low complexity" evidence="1">
    <location>
        <begin position="40"/>
        <end position="51"/>
    </location>
</feature>
<sequence>MSGPRNHTPAAVDLGPPTPNPPPKTHQAKPHNPKPSKQSPTKLNPTNKTTKWGPPMWNPSQQWVYEPHLSQLQPAPMPIRPQSPNLANKTAVSNDLTNGMPVDEYHMRTTPTAAVAQKECREPLFLCYCG</sequence>
<protein>
    <submittedName>
        <fullName evidence="2">Uncharacterized protein</fullName>
    </submittedName>
</protein>
<evidence type="ECO:0000313" key="2">
    <source>
        <dbReference type="EMBL" id="KAF9512422.1"/>
    </source>
</evidence>
<keyword evidence="3" id="KW-1185">Reference proteome</keyword>
<dbReference type="EMBL" id="MU128987">
    <property type="protein sequence ID" value="KAF9512422.1"/>
    <property type="molecule type" value="Genomic_DNA"/>
</dbReference>
<feature type="region of interest" description="Disordered" evidence="1">
    <location>
        <begin position="1"/>
        <end position="59"/>
    </location>
</feature>
<name>A0A9P6DSR2_9AGAM</name>
<feature type="region of interest" description="Disordered" evidence="1">
    <location>
        <begin position="74"/>
        <end position="98"/>
    </location>
</feature>
<comment type="caution">
    <text evidence="2">The sequence shown here is derived from an EMBL/GenBank/DDBJ whole genome shotgun (WGS) entry which is preliminary data.</text>
</comment>
<organism evidence="2 3">
    <name type="scientific">Hydnum rufescens UP504</name>
    <dbReference type="NCBI Taxonomy" id="1448309"/>
    <lineage>
        <taxon>Eukaryota</taxon>
        <taxon>Fungi</taxon>
        <taxon>Dikarya</taxon>
        <taxon>Basidiomycota</taxon>
        <taxon>Agaricomycotina</taxon>
        <taxon>Agaricomycetes</taxon>
        <taxon>Cantharellales</taxon>
        <taxon>Hydnaceae</taxon>
        <taxon>Hydnum</taxon>
    </lineage>
</organism>
<reference evidence="2" key="1">
    <citation type="journal article" date="2020" name="Nat. Commun.">
        <title>Large-scale genome sequencing of mycorrhizal fungi provides insights into the early evolution of symbiotic traits.</title>
        <authorList>
            <person name="Miyauchi S."/>
            <person name="Kiss E."/>
            <person name="Kuo A."/>
            <person name="Drula E."/>
            <person name="Kohler A."/>
            <person name="Sanchez-Garcia M."/>
            <person name="Morin E."/>
            <person name="Andreopoulos B."/>
            <person name="Barry K.W."/>
            <person name="Bonito G."/>
            <person name="Buee M."/>
            <person name="Carver A."/>
            <person name="Chen C."/>
            <person name="Cichocki N."/>
            <person name="Clum A."/>
            <person name="Culley D."/>
            <person name="Crous P.W."/>
            <person name="Fauchery L."/>
            <person name="Girlanda M."/>
            <person name="Hayes R.D."/>
            <person name="Keri Z."/>
            <person name="LaButti K."/>
            <person name="Lipzen A."/>
            <person name="Lombard V."/>
            <person name="Magnuson J."/>
            <person name="Maillard F."/>
            <person name="Murat C."/>
            <person name="Nolan M."/>
            <person name="Ohm R.A."/>
            <person name="Pangilinan J."/>
            <person name="Pereira M.F."/>
            <person name="Perotto S."/>
            <person name="Peter M."/>
            <person name="Pfister S."/>
            <person name="Riley R."/>
            <person name="Sitrit Y."/>
            <person name="Stielow J.B."/>
            <person name="Szollosi G."/>
            <person name="Zifcakova L."/>
            <person name="Stursova M."/>
            <person name="Spatafora J.W."/>
            <person name="Tedersoo L."/>
            <person name="Vaario L.M."/>
            <person name="Yamada A."/>
            <person name="Yan M."/>
            <person name="Wang P."/>
            <person name="Xu J."/>
            <person name="Bruns T."/>
            <person name="Baldrian P."/>
            <person name="Vilgalys R."/>
            <person name="Dunand C."/>
            <person name="Henrissat B."/>
            <person name="Grigoriev I.V."/>
            <person name="Hibbett D."/>
            <person name="Nagy L.G."/>
            <person name="Martin F.M."/>
        </authorList>
    </citation>
    <scope>NUCLEOTIDE SEQUENCE</scope>
    <source>
        <strain evidence="2">UP504</strain>
    </source>
</reference>
<evidence type="ECO:0000256" key="1">
    <source>
        <dbReference type="SAM" id="MobiDB-lite"/>
    </source>
</evidence>
<dbReference type="AlphaFoldDB" id="A0A9P6DSR2"/>